<comment type="caution">
    <text evidence="4">The sequence shown here is derived from an EMBL/GenBank/DDBJ whole genome shotgun (WGS) entry which is preliminary data.</text>
</comment>
<evidence type="ECO:0008006" key="6">
    <source>
        <dbReference type="Google" id="ProtNLM"/>
    </source>
</evidence>
<name>A0A7X0Y2E9_9LIST</name>
<organism evidence="4 5">
    <name type="scientific">Listeria grandensis</name>
    <dbReference type="NCBI Taxonomy" id="1494963"/>
    <lineage>
        <taxon>Bacteria</taxon>
        <taxon>Bacillati</taxon>
        <taxon>Bacillota</taxon>
        <taxon>Bacilli</taxon>
        <taxon>Bacillales</taxon>
        <taxon>Listeriaceae</taxon>
        <taxon>Listeria</taxon>
    </lineage>
</organism>
<dbReference type="Pfam" id="PF13800">
    <property type="entry name" value="Sigma_reg_N"/>
    <property type="match status" value="1"/>
</dbReference>
<reference evidence="4 5" key="1">
    <citation type="submission" date="2020-03" db="EMBL/GenBank/DDBJ databases">
        <title>Soil Listeria distribution.</title>
        <authorList>
            <person name="Liao J."/>
            <person name="Wiedmann M."/>
        </authorList>
    </citation>
    <scope>NUCLEOTIDE SEQUENCE [LARGE SCALE GENOMIC DNA]</scope>
    <source>
        <strain evidence="4 5">FSL L7-0741</strain>
    </source>
</reference>
<proteinExistence type="predicted"/>
<keyword evidence="1" id="KW-0472">Membrane</keyword>
<gene>
    <name evidence="4" type="ORF">HCA69_04620</name>
</gene>
<feature type="transmembrane region" description="Helical" evidence="1">
    <location>
        <begin position="12"/>
        <end position="31"/>
    </location>
</feature>
<keyword evidence="1" id="KW-1133">Transmembrane helix</keyword>
<keyword evidence="1" id="KW-0812">Transmembrane</keyword>
<dbReference type="Pfam" id="PF13791">
    <property type="entry name" value="Sigma_reg_C"/>
    <property type="match status" value="1"/>
</dbReference>
<evidence type="ECO:0000313" key="4">
    <source>
        <dbReference type="EMBL" id="MBC1935638.1"/>
    </source>
</evidence>
<feature type="domain" description="Sigma factor regulator N-terminal" evidence="3">
    <location>
        <begin position="10"/>
        <end position="84"/>
    </location>
</feature>
<evidence type="ECO:0000259" key="3">
    <source>
        <dbReference type="Pfam" id="PF13800"/>
    </source>
</evidence>
<dbReference type="AlphaFoldDB" id="A0A7X0Y2E9"/>
<dbReference type="InterPro" id="IPR029101">
    <property type="entry name" value="Sigma_reg_N"/>
</dbReference>
<feature type="domain" description="Sigma factor regulator C-terminal" evidence="2">
    <location>
        <begin position="149"/>
        <end position="284"/>
    </location>
</feature>
<dbReference type="EMBL" id="JAARWN010000002">
    <property type="protein sequence ID" value="MBC1935638.1"/>
    <property type="molecule type" value="Genomic_DNA"/>
</dbReference>
<evidence type="ECO:0000313" key="5">
    <source>
        <dbReference type="Proteomes" id="UP000535908"/>
    </source>
</evidence>
<evidence type="ECO:0000256" key="1">
    <source>
        <dbReference type="SAM" id="Phobius"/>
    </source>
</evidence>
<evidence type="ECO:0000259" key="2">
    <source>
        <dbReference type="Pfam" id="PF13791"/>
    </source>
</evidence>
<accession>A0A7X0Y2E9</accession>
<dbReference type="RefSeq" id="WP_185525641.1">
    <property type="nucleotide sequence ID" value="NZ_JAARWN010000002.1"/>
</dbReference>
<sequence length="297" mass="33225">MESGKRNKRRIGLISLVIVIIVCVGLIIGGMKLTMFHSAKLDEEILDQVVINSPNVSLGSRIKAQNDIFKGQFIYKQYKDIDGYIIPWTDIIGNYGVWGENSVGRVPLNNFNGTLDFTEGTNQKMMKFYSQDVPYKKINNDIVLTSTDTDKVMEMAISFDKKYSLKEIRAKIPVNLNIAWLWLGEEENGGQSDALTPDQVYGFEGIQKKVEKVSDADVFKGNYNNFISSLESLASKSEHVANLLTKYGKEDIDNLQFKGIVLTGQAINFKQLAGAPFIRASEIGATADIVPYIKPYK</sequence>
<dbReference type="InterPro" id="IPR025672">
    <property type="entry name" value="Sigma_reg_C_dom"/>
</dbReference>
<dbReference type="Proteomes" id="UP000535908">
    <property type="component" value="Unassembled WGS sequence"/>
</dbReference>
<protein>
    <recommendedName>
        <fullName evidence="6">Sigma factor regulator C-terminal domain-containing protein</fullName>
    </recommendedName>
</protein>